<dbReference type="EMBL" id="CP012672">
    <property type="protein sequence ID" value="AUX34115.1"/>
    <property type="molecule type" value="Genomic_DNA"/>
</dbReference>
<evidence type="ECO:0000313" key="2">
    <source>
        <dbReference type="EMBL" id="AUX34115.1"/>
    </source>
</evidence>
<name>A0A4P2QUU8_SORCE</name>
<evidence type="ECO:0000256" key="1">
    <source>
        <dbReference type="SAM" id="Phobius"/>
    </source>
</evidence>
<reference evidence="2 3" key="1">
    <citation type="submission" date="2015-09" db="EMBL/GenBank/DDBJ databases">
        <title>Sorangium comparison.</title>
        <authorList>
            <person name="Zaburannyi N."/>
            <person name="Bunk B."/>
            <person name="Overmann J."/>
            <person name="Mueller R."/>
        </authorList>
    </citation>
    <scope>NUCLEOTIDE SEQUENCE [LARGE SCALE GENOMIC DNA]</scope>
    <source>
        <strain evidence="2 3">So ce836</strain>
    </source>
</reference>
<organism evidence="2 3">
    <name type="scientific">Sorangium cellulosum</name>
    <name type="common">Polyangium cellulosum</name>
    <dbReference type="NCBI Taxonomy" id="56"/>
    <lineage>
        <taxon>Bacteria</taxon>
        <taxon>Pseudomonadati</taxon>
        <taxon>Myxococcota</taxon>
        <taxon>Polyangia</taxon>
        <taxon>Polyangiales</taxon>
        <taxon>Polyangiaceae</taxon>
        <taxon>Sorangium</taxon>
    </lineage>
</organism>
<accession>A0A4P2QUU8</accession>
<gene>
    <name evidence="2" type="ORF">SOCE836_062830</name>
</gene>
<keyword evidence="1" id="KW-1133">Transmembrane helix</keyword>
<keyword evidence="1" id="KW-0472">Membrane</keyword>
<keyword evidence="1" id="KW-0812">Transmembrane</keyword>
<dbReference type="Proteomes" id="UP000295497">
    <property type="component" value="Chromosome"/>
</dbReference>
<protein>
    <submittedName>
        <fullName evidence="2">Uncharacterized protein</fullName>
    </submittedName>
</protein>
<evidence type="ECO:0000313" key="3">
    <source>
        <dbReference type="Proteomes" id="UP000295497"/>
    </source>
</evidence>
<proteinExistence type="predicted"/>
<feature type="transmembrane region" description="Helical" evidence="1">
    <location>
        <begin position="37"/>
        <end position="57"/>
    </location>
</feature>
<feature type="transmembrane region" description="Helical" evidence="1">
    <location>
        <begin position="7"/>
        <end position="25"/>
    </location>
</feature>
<dbReference type="AlphaFoldDB" id="A0A4P2QUU8"/>
<sequence length="74" mass="8113">MIVPQPLRTIGIVVCGVALGAPAVICHDAHSPSLGRIVDVVRTLFPLWIYLIVQLSMDEGRVRERRARGVPDPD</sequence>